<organism evidence="1">
    <name type="scientific">Myoviridae sp. ct04y17</name>
    <dbReference type="NCBI Taxonomy" id="2827652"/>
    <lineage>
        <taxon>Viruses</taxon>
        <taxon>Duplodnaviria</taxon>
        <taxon>Heunggongvirae</taxon>
        <taxon>Uroviricota</taxon>
        <taxon>Caudoviricetes</taxon>
    </lineage>
</organism>
<name>A0A8S5SI62_9CAUD</name>
<reference evidence="1" key="1">
    <citation type="journal article" date="2021" name="Proc. Natl. Acad. Sci. U.S.A.">
        <title>A Catalog of Tens of Thousands of Viruses from Human Metagenomes Reveals Hidden Associations with Chronic Diseases.</title>
        <authorList>
            <person name="Tisza M.J."/>
            <person name="Buck C.B."/>
        </authorList>
    </citation>
    <scope>NUCLEOTIDE SEQUENCE</scope>
    <source>
        <strain evidence="1">Ct04y17</strain>
    </source>
</reference>
<dbReference type="EMBL" id="BK032600">
    <property type="protein sequence ID" value="DAF50740.1"/>
    <property type="molecule type" value="Genomic_DNA"/>
</dbReference>
<protein>
    <submittedName>
        <fullName evidence="1">Uncharacterized protein</fullName>
    </submittedName>
</protein>
<evidence type="ECO:0000313" key="1">
    <source>
        <dbReference type="EMBL" id="DAF50740.1"/>
    </source>
</evidence>
<sequence length="71" mass="8353">MANKGEIRIDGKVMGKDYGRYFYSPRGNMWAVTLCTYDCDDGRMFEKIELYRTKDQAREAAFRLNTEERNG</sequence>
<accession>A0A8S5SI62</accession>
<proteinExistence type="predicted"/>